<dbReference type="Pfam" id="PF09356">
    <property type="entry name" value="Phage_BR0599"/>
    <property type="match status" value="1"/>
</dbReference>
<evidence type="ECO:0000313" key="3">
    <source>
        <dbReference type="Proteomes" id="UP000886602"/>
    </source>
</evidence>
<dbReference type="InterPro" id="IPR011928">
    <property type="entry name" value="Phage_phiJL001_Gp84"/>
</dbReference>
<accession>A0A9D7FGR4</accession>
<protein>
    <submittedName>
        <fullName evidence="2">DUF2163 domain-containing protein</fullName>
    </submittedName>
</protein>
<organism evidence="2 3">
    <name type="scientific">Candidatus Propionivibrio dominans</name>
    <dbReference type="NCBI Taxonomy" id="2954373"/>
    <lineage>
        <taxon>Bacteria</taxon>
        <taxon>Pseudomonadati</taxon>
        <taxon>Pseudomonadota</taxon>
        <taxon>Betaproteobacteria</taxon>
        <taxon>Rhodocyclales</taxon>
        <taxon>Rhodocyclaceae</taxon>
        <taxon>Propionivibrio</taxon>
    </lineage>
</organism>
<dbReference type="EMBL" id="JADJNC010000032">
    <property type="protein sequence ID" value="MBK7424506.1"/>
    <property type="molecule type" value="Genomic_DNA"/>
</dbReference>
<dbReference type="NCBIfam" id="TIGR02218">
    <property type="entry name" value="phg_TIGR02218"/>
    <property type="match status" value="1"/>
</dbReference>
<reference evidence="2" key="1">
    <citation type="submission" date="2020-10" db="EMBL/GenBank/DDBJ databases">
        <title>Connecting structure to function with the recovery of over 1000 high-quality activated sludge metagenome-assembled genomes encoding full-length rRNA genes using long-read sequencing.</title>
        <authorList>
            <person name="Singleton C.M."/>
            <person name="Petriglieri F."/>
            <person name="Kristensen J.M."/>
            <person name="Kirkegaard R.H."/>
            <person name="Michaelsen T.Y."/>
            <person name="Andersen M.H."/>
            <person name="Karst S.M."/>
            <person name="Dueholm M.S."/>
            <person name="Nielsen P.H."/>
            <person name="Albertsen M."/>
        </authorList>
    </citation>
    <scope>NUCLEOTIDE SEQUENCE</scope>
    <source>
        <strain evidence="2">EsbW_18-Q3-R4-48_MAXAC.044</strain>
    </source>
</reference>
<feature type="domain" description="Bacteriophage phiJL001 Gp84 C-terminal" evidence="1">
    <location>
        <begin position="188"/>
        <end position="265"/>
    </location>
</feature>
<dbReference type="Pfam" id="PF09931">
    <property type="entry name" value="Phage_phiJL001_Gp84_N"/>
    <property type="match status" value="1"/>
</dbReference>
<dbReference type="InterPro" id="IPR018964">
    <property type="entry name" value="Phage_phiJL001_Gp84_C"/>
</dbReference>
<gene>
    <name evidence="2" type="ORF">IPJ48_16295</name>
</gene>
<evidence type="ECO:0000313" key="2">
    <source>
        <dbReference type="EMBL" id="MBK7424506.1"/>
    </source>
</evidence>
<dbReference type="Proteomes" id="UP000886602">
    <property type="component" value="Unassembled WGS sequence"/>
</dbReference>
<comment type="caution">
    <text evidence="2">The sequence shown here is derived from an EMBL/GenBank/DDBJ whole genome shotgun (WGS) entry which is preliminary data.</text>
</comment>
<sequence length="276" mass="29711">MKSVVAPPETSTACLRIECTNGTTVRLTQYPVDLTMSNSEVYQAVAGYDFSGVQETASFSPSAVDLQGIMDASGITRDAVMSGIFDGAKCYLFRVNFLAPVEDYEPITASVLGKTTFEDNRFTIEEMSLIDALNQSAGGSILVTCPKTFGGTEYAGCGQTYSLATGTISSVTSQFVVRDSARGEPADWYGLGKIWFTSGANVGIKPREIQDYAADGTITVFEPFYYPVVIGDAYSMAPGCRKRLEDCRDKWANVANFGGFPDVPTSSSYAQVGNKR</sequence>
<proteinExistence type="predicted"/>
<name>A0A9D7FGR4_9RHOO</name>
<evidence type="ECO:0000259" key="1">
    <source>
        <dbReference type="Pfam" id="PF09356"/>
    </source>
</evidence>
<dbReference type="AlphaFoldDB" id="A0A9D7FGR4"/>